<dbReference type="AlphaFoldDB" id="A0AAU7XD82"/>
<dbReference type="CDD" id="cd02440">
    <property type="entry name" value="AdoMet_MTases"/>
    <property type="match status" value="1"/>
</dbReference>
<feature type="domain" description="Methyltransferase" evidence="1">
    <location>
        <begin position="55"/>
        <end position="155"/>
    </location>
</feature>
<dbReference type="RefSeq" id="WP_407051107.1">
    <property type="nucleotide sequence ID" value="NZ_CP158568.1"/>
</dbReference>
<dbReference type="InterPro" id="IPR041698">
    <property type="entry name" value="Methyltransf_25"/>
</dbReference>
<dbReference type="EMBL" id="CP158568">
    <property type="protein sequence ID" value="XBY46010.1"/>
    <property type="molecule type" value="Genomic_DNA"/>
</dbReference>
<protein>
    <submittedName>
        <fullName evidence="2">Class I SAM-dependent methyltransferase</fullName>
        <ecNumber evidence="2">2.1.-.-</ecNumber>
    </submittedName>
</protein>
<keyword evidence="2" id="KW-0489">Methyltransferase</keyword>
<keyword evidence="2" id="KW-0808">Transferase</keyword>
<dbReference type="KEGG" id="mflg:ABS361_07180"/>
<accession>A0AAU7XD82</accession>
<organism evidence="2">
    <name type="scientific">Methyloraptor flagellatus</name>
    <dbReference type="NCBI Taxonomy" id="3162530"/>
    <lineage>
        <taxon>Bacteria</taxon>
        <taxon>Pseudomonadati</taxon>
        <taxon>Pseudomonadota</taxon>
        <taxon>Alphaproteobacteria</taxon>
        <taxon>Hyphomicrobiales</taxon>
        <taxon>Ancalomicrobiaceae</taxon>
        <taxon>Methyloraptor</taxon>
    </lineage>
</organism>
<dbReference type="Pfam" id="PF13649">
    <property type="entry name" value="Methyltransf_25"/>
    <property type="match status" value="1"/>
</dbReference>
<proteinExistence type="predicted"/>
<dbReference type="Gene3D" id="3.40.50.150">
    <property type="entry name" value="Vaccinia Virus protein VP39"/>
    <property type="match status" value="1"/>
</dbReference>
<dbReference type="SUPFAM" id="SSF53335">
    <property type="entry name" value="S-adenosyl-L-methionine-dependent methyltransferases"/>
    <property type="match status" value="1"/>
</dbReference>
<dbReference type="PANTHER" id="PTHR47473:SF1">
    <property type="entry name" value="METHYLTRANSFERASE DOMAIN-CONTAINING PROTEIN"/>
    <property type="match status" value="1"/>
</dbReference>
<evidence type="ECO:0000259" key="1">
    <source>
        <dbReference type="Pfam" id="PF13649"/>
    </source>
</evidence>
<gene>
    <name evidence="2" type="ORF">ABS361_07180</name>
</gene>
<dbReference type="GO" id="GO:0032259">
    <property type="term" value="P:methylation"/>
    <property type="evidence" value="ECO:0007669"/>
    <property type="project" value="UniProtKB-KW"/>
</dbReference>
<evidence type="ECO:0000313" key="2">
    <source>
        <dbReference type="EMBL" id="XBY46010.1"/>
    </source>
</evidence>
<reference evidence="2" key="1">
    <citation type="submission" date="2024-06" db="EMBL/GenBank/DDBJ databases">
        <title>Methylostella associata gen. nov., sp. nov., a novel Ancalomicrobiaceae-affiliated facultatively methylotrophic bacteria that feed on methanotrophs of the genus Methylococcus.</title>
        <authorList>
            <person name="Saltykova V."/>
            <person name="Danilova O.V."/>
            <person name="Oshkin I.Y."/>
            <person name="Belova S.E."/>
            <person name="Pimenov N.V."/>
            <person name="Dedysh S.N."/>
        </authorList>
    </citation>
    <scope>NUCLEOTIDE SEQUENCE</scope>
    <source>
        <strain evidence="2">S20</strain>
    </source>
</reference>
<sequence length="225" mass="24164">MTAPAPTAEPSRGHAAAMDRMYRLTRHVYDATRRHYLLGRDRMIAGLAVPPGGAVLEMGCGTARNLVAVARAYPSAALFGFDISAEMLKTADANIARAGLDGRAWLVQGDATRFDAAGAFGRDAFDRVYFSYTLSMVPDWKAALAEGLRLTAPDGSFSVVDFGFCEGLGSLARGALHAWLRLFHVTPRADLEAEMRRLAAASGRPIVFERPYGGYAQLGRIGPVA</sequence>
<dbReference type="PANTHER" id="PTHR47473">
    <property type="entry name" value="BTA1P"/>
    <property type="match status" value="1"/>
</dbReference>
<dbReference type="EC" id="2.1.-.-" evidence="2"/>
<name>A0AAU7XD82_9HYPH</name>
<dbReference type="GO" id="GO:0008168">
    <property type="term" value="F:methyltransferase activity"/>
    <property type="evidence" value="ECO:0007669"/>
    <property type="project" value="UniProtKB-KW"/>
</dbReference>
<dbReference type="InterPro" id="IPR029063">
    <property type="entry name" value="SAM-dependent_MTases_sf"/>
</dbReference>